<keyword evidence="1" id="KW-0732">Signal</keyword>
<reference evidence="2" key="1">
    <citation type="submission" date="2021-02" db="EMBL/GenBank/DDBJ databases">
        <title>Neisseriaceae sp. 26B isolated from the cloaca of a Common Toad-headed Turtle (Mesoclemmys nasuta).</title>
        <authorList>
            <person name="Spergser J."/>
            <person name="Busse H.-J."/>
        </authorList>
    </citation>
    <scope>NUCLEOTIDE SEQUENCE</scope>
    <source>
        <strain evidence="2">26B</strain>
    </source>
</reference>
<dbReference type="EMBL" id="CP069798">
    <property type="protein sequence ID" value="QRQ80732.1"/>
    <property type="molecule type" value="Genomic_DNA"/>
</dbReference>
<gene>
    <name evidence="2" type="ORF">JQU52_08115</name>
</gene>
<accession>A0A892ZCR8</accession>
<sequence>MNIKFITAFVSLTLLSFQANVFADVVLCSGQSCTVIKASKNCINGDMTSVEYKQKRSQYVIDVLNRLSNIDLEYINNNQLIPKRNIQIARSCQQDINFLYGLLKDIIEDEQKNDLSEHDALNAFITIVNGLYENTNDKRELRNLIHINLKNNPKLKNLLLERFQLI</sequence>
<feature type="chain" id="PRO_5034732203" description="Secreted protein" evidence="1">
    <location>
        <begin position="24"/>
        <end position="166"/>
    </location>
</feature>
<organism evidence="2 3">
    <name type="scientific">Paralysiella testudinis</name>
    <dbReference type="NCBI Taxonomy" id="2809020"/>
    <lineage>
        <taxon>Bacteria</taxon>
        <taxon>Pseudomonadati</taxon>
        <taxon>Pseudomonadota</taxon>
        <taxon>Betaproteobacteria</taxon>
        <taxon>Neisseriales</taxon>
        <taxon>Neisseriaceae</taxon>
        <taxon>Paralysiella</taxon>
    </lineage>
</organism>
<feature type="signal peptide" evidence="1">
    <location>
        <begin position="1"/>
        <end position="23"/>
    </location>
</feature>
<protein>
    <recommendedName>
        <fullName evidence="4">Secreted protein</fullName>
    </recommendedName>
</protein>
<dbReference type="RefSeq" id="WP_230338016.1">
    <property type="nucleotide sequence ID" value="NZ_CP069798.1"/>
</dbReference>
<dbReference type="AlphaFoldDB" id="A0A892ZCR8"/>
<evidence type="ECO:0000256" key="1">
    <source>
        <dbReference type="SAM" id="SignalP"/>
    </source>
</evidence>
<proteinExistence type="predicted"/>
<dbReference type="Proteomes" id="UP000653156">
    <property type="component" value="Chromosome"/>
</dbReference>
<name>A0A892ZCR8_9NEIS</name>
<evidence type="ECO:0000313" key="3">
    <source>
        <dbReference type="Proteomes" id="UP000653156"/>
    </source>
</evidence>
<evidence type="ECO:0000313" key="2">
    <source>
        <dbReference type="EMBL" id="QRQ80732.1"/>
    </source>
</evidence>
<dbReference type="KEGG" id="ptes:JQU52_08115"/>
<evidence type="ECO:0008006" key="4">
    <source>
        <dbReference type="Google" id="ProtNLM"/>
    </source>
</evidence>
<keyword evidence="3" id="KW-1185">Reference proteome</keyword>